<dbReference type="PANTHER" id="PTHR37299">
    <property type="entry name" value="TRANSCRIPTIONAL REGULATOR-RELATED"/>
    <property type="match status" value="1"/>
</dbReference>
<evidence type="ECO:0000256" key="1">
    <source>
        <dbReference type="PROSITE-ProRule" id="PRU00169"/>
    </source>
</evidence>
<dbReference type="InterPro" id="IPR046947">
    <property type="entry name" value="LytR-like"/>
</dbReference>
<reference evidence="4" key="1">
    <citation type="submission" date="2021-04" db="EMBL/GenBank/DDBJ databases">
        <authorList>
            <person name="Pira H."/>
            <person name="Risdian C."/>
            <person name="Wink J."/>
        </authorList>
    </citation>
    <scope>NUCLEOTIDE SEQUENCE</scope>
    <source>
        <strain evidence="4">WHY3</strain>
    </source>
</reference>
<comment type="caution">
    <text evidence="4">The sequence shown here is derived from an EMBL/GenBank/DDBJ whole genome shotgun (WGS) entry which is preliminary data.</text>
</comment>
<feature type="domain" description="HTH LytTR-type" evidence="3">
    <location>
        <begin position="137"/>
        <end position="242"/>
    </location>
</feature>
<dbReference type="GO" id="GO:0003677">
    <property type="term" value="F:DNA binding"/>
    <property type="evidence" value="ECO:0007669"/>
    <property type="project" value="InterPro"/>
</dbReference>
<evidence type="ECO:0000313" key="4">
    <source>
        <dbReference type="EMBL" id="MBV7270482.1"/>
    </source>
</evidence>
<evidence type="ECO:0000259" key="2">
    <source>
        <dbReference type="PROSITE" id="PS50110"/>
    </source>
</evidence>
<dbReference type="InterPro" id="IPR001789">
    <property type="entry name" value="Sig_transdc_resp-reg_receiver"/>
</dbReference>
<dbReference type="GO" id="GO:0000156">
    <property type="term" value="F:phosphorelay response regulator activity"/>
    <property type="evidence" value="ECO:0007669"/>
    <property type="project" value="InterPro"/>
</dbReference>
<dbReference type="SMART" id="SM00850">
    <property type="entry name" value="LytTR"/>
    <property type="match status" value="1"/>
</dbReference>
<organism evidence="4 5">
    <name type="scientific">Winogradskyella luteola</name>
    <dbReference type="NCBI Taxonomy" id="2828330"/>
    <lineage>
        <taxon>Bacteria</taxon>
        <taxon>Pseudomonadati</taxon>
        <taxon>Bacteroidota</taxon>
        <taxon>Flavobacteriia</taxon>
        <taxon>Flavobacteriales</taxon>
        <taxon>Flavobacteriaceae</taxon>
        <taxon>Winogradskyella</taxon>
    </lineage>
</organism>
<accession>A0A9X1FAD5</accession>
<gene>
    <name evidence="4" type="ORF">KCG49_14940</name>
</gene>
<keyword evidence="5" id="KW-1185">Reference proteome</keyword>
<dbReference type="RefSeq" id="WP_218547643.1">
    <property type="nucleotide sequence ID" value="NZ_JAGSPD010000016.1"/>
</dbReference>
<proteinExistence type="predicted"/>
<feature type="domain" description="Response regulatory" evidence="2">
    <location>
        <begin position="6"/>
        <end position="117"/>
    </location>
</feature>
<dbReference type="AlphaFoldDB" id="A0A9X1FAD5"/>
<dbReference type="Pfam" id="PF00072">
    <property type="entry name" value="Response_reg"/>
    <property type="match status" value="1"/>
</dbReference>
<protein>
    <submittedName>
        <fullName evidence="4">Response regulator transcription factor</fullName>
    </submittedName>
</protein>
<dbReference type="PROSITE" id="PS50930">
    <property type="entry name" value="HTH_LYTTR"/>
    <property type="match status" value="1"/>
</dbReference>
<evidence type="ECO:0000259" key="3">
    <source>
        <dbReference type="PROSITE" id="PS50930"/>
    </source>
</evidence>
<dbReference type="PANTHER" id="PTHR37299:SF1">
    <property type="entry name" value="STAGE 0 SPORULATION PROTEIN A HOMOLOG"/>
    <property type="match status" value="1"/>
</dbReference>
<dbReference type="SMART" id="SM00448">
    <property type="entry name" value="REC"/>
    <property type="match status" value="1"/>
</dbReference>
<dbReference type="PROSITE" id="PS50110">
    <property type="entry name" value="RESPONSE_REGULATORY"/>
    <property type="match status" value="1"/>
</dbReference>
<dbReference type="EMBL" id="JAGSPD010000016">
    <property type="protein sequence ID" value="MBV7270482.1"/>
    <property type="molecule type" value="Genomic_DNA"/>
</dbReference>
<feature type="modified residue" description="4-aspartylphosphate" evidence="1">
    <location>
        <position position="57"/>
    </location>
</feature>
<dbReference type="InterPro" id="IPR007492">
    <property type="entry name" value="LytTR_DNA-bd_dom"/>
</dbReference>
<evidence type="ECO:0000313" key="5">
    <source>
        <dbReference type="Proteomes" id="UP001138894"/>
    </source>
</evidence>
<sequence length="243" mass="27854">MTKPISCIIVDDEAIARDVIATHISGIDNIEVISQCKNAIEAFNFISNHKVDLIFLDINMPEISGIAFAKSINKDIKIIFTTAYRDYAVEGFDLQAVDYLLKPIAFERLLKAVNRYFEVTIVSKDSVNKTTDRNDFIFVRSNRKMLKVDFASILYVESYSDYIKIHTDTSIAPSTENIIVTRETISAIEAKLPSHQFLRIHRSYIVHLSKIQSFTNEDITVNRKALPISRSYKKEVLKHLEKF</sequence>
<dbReference type="Proteomes" id="UP001138894">
    <property type="component" value="Unassembled WGS sequence"/>
</dbReference>
<dbReference type="Pfam" id="PF04397">
    <property type="entry name" value="LytTR"/>
    <property type="match status" value="1"/>
</dbReference>
<keyword evidence="1" id="KW-0597">Phosphoprotein</keyword>
<name>A0A9X1FAD5_9FLAO</name>